<feature type="transmembrane region" description="Helical" evidence="1">
    <location>
        <begin position="149"/>
        <end position="167"/>
    </location>
</feature>
<dbReference type="EMBL" id="WNDP01000065">
    <property type="protein sequence ID" value="KAF1024301.1"/>
    <property type="molecule type" value="Genomic_DNA"/>
</dbReference>
<dbReference type="PANTHER" id="PTHR34980:SF2">
    <property type="entry name" value="INNER MEMBRANE PROTEIN YHAH-RELATED"/>
    <property type="match status" value="1"/>
</dbReference>
<reference evidence="3" key="1">
    <citation type="journal article" date="2020" name="MBio">
        <title>Horizontal gene transfer to a defensive symbiont with a reduced genome amongst a multipartite beetle microbiome.</title>
        <authorList>
            <person name="Waterworth S.C."/>
            <person name="Florez L.V."/>
            <person name="Rees E.R."/>
            <person name="Hertweck C."/>
            <person name="Kaltenpoth M."/>
            <person name="Kwan J.C."/>
        </authorList>
    </citation>
    <scope>NUCLEOTIDE SEQUENCE [LARGE SCALE GENOMIC DNA]</scope>
</reference>
<dbReference type="AlphaFoldDB" id="A0A833UQA2"/>
<dbReference type="Proteomes" id="UP000490535">
    <property type="component" value="Unassembled WGS sequence"/>
</dbReference>
<feature type="transmembrane region" description="Helical" evidence="1">
    <location>
        <begin position="174"/>
        <end position="195"/>
    </location>
</feature>
<accession>A0A833UQA2</accession>
<dbReference type="InterPro" id="IPR008523">
    <property type="entry name" value="DUF805"/>
</dbReference>
<feature type="transmembrane region" description="Helical" evidence="1">
    <location>
        <begin position="126"/>
        <end position="143"/>
    </location>
</feature>
<proteinExistence type="predicted"/>
<keyword evidence="1" id="KW-1133">Transmembrane helix</keyword>
<keyword evidence="1" id="KW-0812">Transmembrane</keyword>
<dbReference type="Pfam" id="PF05656">
    <property type="entry name" value="DUF805"/>
    <property type="match status" value="1"/>
</dbReference>
<gene>
    <name evidence="2" type="primary">yhaH</name>
    <name evidence="2" type="ORF">GAK29_02646</name>
</gene>
<dbReference type="GO" id="GO:0005886">
    <property type="term" value="C:plasma membrane"/>
    <property type="evidence" value="ECO:0007669"/>
    <property type="project" value="TreeGrafter"/>
</dbReference>
<name>A0A833UQA2_ACIBZ</name>
<dbReference type="PANTHER" id="PTHR34980">
    <property type="entry name" value="INNER MEMBRANE PROTEIN-RELATED-RELATED"/>
    <property type="match status" value="1"/>
</dbReference>
<evidence type="ECO:0000313" key="2">
    <source>
        <dbReference type="EMBL" id="KAF1024301.1"/>
    </source>
</evidence>
<evidence type="ECO:0000256" key="1">
    <source>
        <dbReference type="SAM" id="Phobius"/>
    </source>
</evidence>
<keyword evidence="1" id="KW-0472">Membrane</keyword>
<organism evidence="2 3">
    <name type="scientific">Acinetobacter bereziniae</name>
    <name type="common">Acinetobacter genomosp. 10</name>
    <dbReference type="NCBI Taxonomy" id="106648"/>
    <lineage>
        <taxon>Bacteria</taxon>
        <taxon>Pseudomonadati</taxon>
        <taxon>Pseudomonadota</taxon>
        <taxon>Gammaproteobacteria</taxon>
        <taxon>Moraxellales</taxon>
        <taxon>Moraxellaceae</taxon>
        <taxon>Acinetobacter</taxon>
    </lineage>
</organism>
<evidence type="ECO:0000313" key="3">
    <source>
        <dbReference type="Proteomes" id="UP000490535"/>
    </source>
</evidence>
<sequence length="211" mass="23543">MKGKILDFTIQTNMGIILGNDQKRYNFVGSEWKEQHAPVRGNKVDFDVNAEGQATGIYLDFMTAPTSGNQIKTSTPSPTFANGNPNDSTKATNNNIETILTDYQHAILTCFKKFADFKGRARRSEFWYFELFCVLMSLAFSFISEDAATIAMIVTFIPNIAVSVRRLHDIGRSGWWMLIALVPIVGILLLLFWAAQEGEPTTNAYGESPKA</sequence>
<comment type="caution">
    <text evidence="2">The sequence shown here is derived from an EMBL/GenBank/DDBJ whole genome shotgun (WGS) entry which is preliminary data.</text>
</comment>
<protein>
    <submittedName>
        <fullName evidence="2">Inner membrane protein YhaH</fullName>
    </submittedName>
</protein>